<dbReference type="SUPFAM" id="SSF55008">
    <property type="entry name" value="HMA, heavy metal-associated domain"/>
    <property type="match status" value="1"/>
</dbReference>
<feature type="transmembrane region" description="Helical" evidence="15">
    <location>
        <begin position="425"/>
        <end position="448"/>
    </location>
</feature>
<dbReference type="InterPro" id="IPR001757">
    <property type="entry name" value="P_typ_ATPase"/>
</dbReference>
<dbReference type="FunFam" id="3.30.70.100:FF:000005">
    <property type="entry name" value="Copper-exporting P-type ATPase A"/>
    <property type="match status" value="1"/>
</dbReference>
<dbReference type="CDD" id="cd00371">
    <property type="entry name" value="HMA"/>
    <property type="match status" value="1"/>
</dbReference>
<dbReference type="InterPro" id="IPR021993">
    <property type="entry name" value="ATPase-cat-bd"/>
</dbReference>
<evidence type="ECO:0000256" key="13">
    <source>
        <dbReference type="ARBA" id="ARBA00023065"/>
    </source>
</evidence>
<dbReference type="eggNOG" id="COG2217">
    <property type="taxonomic scope" value="Bacteria"/>
</dbReference>
<dbReference type="CDD" id="cd02079">
    <property type="entry name" value="P-type_ATPase_HM"/>
    <property type="match status" value="1"/>
</dbReference>
<dbReference type="GO" id="GO:0043682">
    <property type="term" value="F:P-type divalent copper transporter activity"/>
    <property type="evidence" value="ECO:0007669"/>
    <property type="project" value="TreeGrafter"/>
</dbReference>
<dbReference type="STRING" id="1127673.GLIP_2144"/>
<dbReference type="GO" id="GO:0005886">
    <property type="term" value="C:plasma membrane"/>
    <property type="evidence" value="ECO:0007669"/>
    <property type="project" value="UniProtKB-SubCell"/>
</dbReference>
<dbReference type="NCBIfam" id="TIGR01512">
    <property type="entry name" value="ATPase-IB2_Cd"/>
    <property type="match status" value="1"/>
</dbReference>
<keyword evidence="4 15" id="KW-1003">Cell membrane</keyword>
<dbReference type="EMBL" id="BAEN01000041">
    <property type="protein sequence ID" value="GAC14772.1"/>
    <property type="molecule type" value="Genomic_DNA"/>
</dbReference>
<dbReference type="PROSITE" id="PS01047">
    <property type="entry name" value="HMA_1"/>
    <property type="match status" value="1"/>
</dbReference>
<protein>
    <submittedName>
        <fullName evidence="17">Cu2+-exporting ATPase</fullName>
        <ecNumber evidence="17">3.6.3.4</ecNumber>
    </submittedName>
</protein>
<dbReference type="NCBIfam" id="TIGR01525">
    <property type="entry name" value="ATPase-IB_hvy"/>
    <property type="match status" value="1"/>
</dbReference>
<comment type="similarity">
    <text evidence="2 15">Belongs to the cation transport ATPase (P-type) (TC 3.A.3) family. Type IB subfamily.</text>
</comment>
<evidence type="ECO:0000256" key="8">
    <source>
        <dbReference type="ARBA" id="ARBA00022741"/>
    </source>
</evidence>
<dbReference type="GO" id="GO:0055070">
    <property type="term" value="P:copper ion homeostasis"/>
    <property type="evidence" value="ECO:0007669"/>
    <property type="project" value="TreeGrafter"/>
</dbReference>
<dbReference type="GO" id="GO:0005524">
    <property type="term" value="F:ATP binding"/>
    <property type="evidence" value="ECO:0007669"/>
    <property type="project" value="UniProtKB-UniRule"/>
</dbReference>
<dbReference type="InterPro" id="IPR027256">
    <property type="entry name" value="P-typ_ATPase_IB"/>
</dbReference>
<keyword evidence="18" id="KW-1185">Reference proteome</keyword>
<feature type="transmembrane region" description="Helical" evidence="15">
    <location>
        <begin position="151"/>
        <end position="171"/>
    </location>
</feature>
<evidence type="ECO:0000256" key="7">
    <source>
        <dbReference type="ARBA" id="ARBA00022723"/>
    </source>
</evidence>
<dbReference type="Gene3D" id="3.40.50.1000">
    <property type="entry name" value="HAD superfamily/HAD-like"/>
    <property type="match status" value="1"/>
</dbReference>
<dbReference type="GO" id="GO:0005507">
    <property type="term" value="F:copper ion binding"/>
    <property type="evidence" value="ECO:0007669"/>
    <property type="project" value="TreeGrafter"/>
</dbReference>
<dbReference type="PROSITE" id="PS00154">
    <property type="entry name" value="ATPASE_E1_E2"/>
    <property type="match status" value="1"/>
</dbReference>
<dbReference type="InterPro" id="IPR036163">
    <property type="entry name" value="HMA_dom_sf"/>
</dbReference>
<dbReference type="Pfam" id="PF00702">
    <property type="entry name" value="Hydrolase"/>
    <property type="match status" value="1"/>
</dbReference>
<keyword evidence="17" id="KW-0378">Hydrolase</keyword>
<dbReference type="PRINTS" id="PR00119">
    <property type="entry name" value="CATATPASE"/>
</dbReference>
<sequence length="763" mass="83652">MCCPGCQAVAEAIVNNGLEDYYRFRTQFADKGDEKLTETLDSLQAYDHAEIQQEFVVDDGTQKQIQLTIEGISCAACGWLIEKQLLKTPGIKRIAVNVSARRATVNWNDSELKLSEIIRKLEFIGYHALPFQADEHEASFLRESRSFLKRIGLSGLMTMQVMMLAIGLYFGIFGSIDDVTKRFFHWVSLLLTTPVVLYSGFTFYRSAVNSLKLRTLNMDISVSIAIWGTYLASAWGTISNSGEIYFESVCMFIFLLLISRFLEHRARHQASLISANMFKYIPLTATQVDENNKQTSVLAKHLLPGQTILVKPGETFPVDGVVKSGSGNVDESMLTGESEPIQKNIHSQVYGGTINVNGSFVIEVMNELKLSLVNKILRLQELALSDKPKAAVYADTASRYFIIIVLIITLLSYIAWWMYQPDRAFWVAISILVATCPCALSLATPSALTSAIAKLNQYGLLVKRANVIDVIPEITTVIFDKTGTLTQGHFSISNIEIFNGYSESFAIELAAGIEQYSQHPIAKAFSQNSAASVEQVSTVPGKGLQGLYQEKAVRIGNLDILSVQLPSCVDLDDARIYLQWGNDLVAAFTVKDVIKTDAKQLVSKLSNKNLVMLSGDAEKNATSVAASLGITNVLFRKSPEQKLAYIQGLQSQGTKVLMVGDGINDAPVLAGADVSIAVGDASDMAKRSADIIMLTPKLENIDVAISMAIKVRAKIKQNMAWAIGYNALILPLAVAGYLTPWMAVVGMSLSSIVVVVNSVRLLR</sequence>
<keyword evidence="12 15" id="KW-1133">Transmembrane helix</keyword>
<dbReference type="GO" id="GO:0016887">
    <property type="term" value="F:ATP hydrolysis activity"/>
    <property type="evidence" value="ECO:0007669"/>
    <property type="project" value="InterPro"/>
</dbReference>
<feature type="transmembrane region" description="Helical" evidence="15">
    <location>
        <begin position="183"/>
        <end position="204"/>
    </location>
</feature>
<dbReference type="SUPFAM" id="SSF56784">
    <property type="entry name" value="HAD-like"/>
    <property type="match status" value="1"/>
</dbReference>
<feature type="domain" description="HMA" evidence="16">
    <location>
        <begin position="63"/>
        <end position="129"/>
    </location>
</feature>
<keyword evidence="9 15" id="KW-0067">ATP-binding</keyword>
<evidence type="ECO:0000256" key="6">
    <source>
        <dbReference type="ARBA" id="ARBA00022692"/>
    </source>
</evidence>
<dbReference type="InterPro" id="IPR017969">
    <property type="entry name" value="Heavy-metal-associated_CS"/>
</dbReference>
<dbReference type="PROSITE" id="PS50846">
    <property type="entry name" value="HMA_2"/>
    <property type="match status" value="1"/>
</dbReference>
<dbReference type="NCBIfam" id="TIGR01494">
    <property type="entry name" value="ATPase_P-type"/>
    <property type="match status" value="1"/>
</dbReference>
<dbReference type="InterPro" id="IPR023214">
    <property type="entry name" value="HAD_sf"/>
</dbReference>
<evidence type="ECO:0000313" key="17">
    <source>
        <dbReference type="EMBL" id="GAC14772.1"/>
    </source>
</evidence>
<evidence type="ECO:0000256" key="1">
    <source>
        <dbReference type="ARBA" id="ARBA00004651"/>
    </source>
</evidence>
<evidence type="ECO:0000256" key="4">
    <source>
        <dbReference type="ARBA" id="ARBA00022475"/>
    </source>
</evidence>
<evidence type="ECO:0000256" key="14">
    <source>
        <dbReference type="ARBA" id="ARBA00023136"/>
    </source>
</evidence>
<dbReference type="InterPro" id="IPR059000">
    <property type="entry name" value="ATPase_P-type_domA"/>
</dbReference>
<evidence type="ECO:0000256" key="9">
    <source>
        <dbReference type="ARBA" id="ARBA00022840"/>
    </source>
</evidence>
<keyword evidence="8 15" id="KW-0547">Nucleotide-binding</keyword>
<keyword evidence="3" id="KW-0813">Transport</keyword>
<evidence type="ECO:0000256" key="12">
    <source>
        <dbReference type="ARBA" id="ARBA00022989"/>
    </source>
</evidence>
<evidence type="ECO:0000256" key="3">
    <source>
        <dbReference type="ARBA" id="ARBA00022448"/>
    </source>
</evidence>
<evidence type="ECO:0000256" key="5">
    <source>
        <dbReference type="ARBA" id="ARBA00022553"/>
    </source>
</evidence>
<name>K6Y995_9ALTE</name>
<keyword evidence="7 15" id="KW-0479">Metal-binding</keyword>
<feature type="transmembrane region" description="Helical" evidence="15">
    <location>
        <begin position="216"/>
        <end position="238"/>
    </location>
</feature>
<dbReference type="Gene3D" id="3.30.70.100">
    <property type="match status" value="1"/>
</dbReference>
<dbReference type="Gene3D" id="1.20.1110.10">
    <property type="entry name" value="Calcium-transporting ATPase, transmembrane domain"/>
    <property type="match status" value="1"/>
</dbReference>
<keyword evidence="11" id="KW-1278">Translocase</keyword>
<feature type="transmembrane region" description="Helical" evidence="15">
    <location>
        <begin position="400"/>
        <end position="419"/>
    </location>
</feature>
<organism evidence="17 18">
    <name type="scientific">Aliiglaciecola lipolytica E3</name>
    <dbReference type="NCBI Taxonomy" id="1127673"/>
    <lineage>
        <taxon>Bacteria</taxon>
        <taxon>Pseudomonadati</taxon>
        <taxon>Pseudomonadota</taxon>
        <taxon>Gammaproteobacteria</taxon>
        <taxon>Alteromonadales</taxon>
        <taxon>Alteromonadaceae</taxon>
        <taxon>Aliiglaciecola</taxon>
    </lineage>
</organism>
<dbReference type="Gene3D" id="3.40.1110.10">
    <property type="entry name" value="Calcium-transporting ATPase, cytoplasmic domain N"/>
    <property type="match status" value="1"/>
</dbReference>
<reference evidence="17 18" key="1">
    <citation type="journal article" date="2017" name="Antonie Van Leeuwenhoek">
        <title>Rhizobium rhizosphaerae sp. nov., a novel species isolated from rice rhizosphere.</title>
        <authorList>
            <person name="Zhao J.J."/>
            <person name="Zhang J."/>
            <person name="Zhang R.J."/>
            <person name="Zhang C.W."/>
            <person name="Yin H.Q."/>
            <person name="Zhang X.X."/>
        </authorList>
    </citation>
    <scope>NUCLEOTIDE SEQUENCE [LARGE SCALE GENOMIC DNA]</scope>
    <source>
        <strain evidence="17 18">E3</strain>
    </source>
</reference>
<dbReference type="InterPro" id="IPR023298">
    <property type="entry name" value="ATPase_P-typ_TM_dom_sf"/>
</dbReference>
<dbReference type="Proteomes" id="UP000006334">
    <property type="component" value="Unassembled WGS sequence"/>
</dbReference>
<dbReference type="Pfam" id="PF00403">
    <property type="entry name" value="HMA"/>
    <property type="match status" value="1"/>
</dbReference>
<keyword evidence="5" id="KW-0597">Phosphoprotein</keyword>
<dbReference type="Pfam" id="PF12156">
    <property type="entry name" value="ATPase-cat_bd"/>
    <property type="match status" value="1"/>
</dbReference>
<evidence type="ECO:0000256" key="10">
    <source>
        <dbReference type="ARBA" id="ARBA00022842"/>
    </source>
</evidence>
<dbReference type="NCBIfam" id="TIGR01511">
    <property type="entry name" value="ATPase-IB1_Cu"/>
    <property type="match status" value="1"/>
</dbReference>
<dbReference type="AlphaFoldDB" id="K6Y995"/>
<dbReference type="SUPFAM" id="SSF81665">
    <property type="entry name" value="Calcium ATPase, transmembrane domain M"/>
    <property type="match status" value="1"/>
</dbReference>
<keyword evidence="10" id="KW-0460">Magnesium</keyword>
<dbReference type="EC" id="3.6.3.4" evidence="17"/>
<evidence type="ECO:0000313" key="18">
    <source>
        <dbReference type="Proteomes" id="UP000006334"/>
    </source>
</evidence>
<dbReference type="SUPFAM" id="SSF81653">
    <property type="entry name" value="Calcium ATPase, transduction domain A"/>
    <property type="match status" value="1"/>
</dbReference>
<dbReference type="Gene3D" id="2.70.150.10">
    <property type="entry name" value="Calcium-transporting ATPase, cytoplasmic transduction domain A"/>
    <property type="match status" value="1"/>
</dbReference>
<dbReference type="InterPro" id="IPR036412">
    <property type="entry name" value="HAD-like_sf"/>
</dbReference>
<dbReference type="PANTHER" id="PTHR43520:SF5">
    <property type="entry name" value="CATION-TRANSPORTING P-TYPE ATPASE-RELATED"/>
    <property type="match status" value="1"/>
</dbReference>
<feature type="transmembrane region" description="Helical" evidence="15">
    <location>
        <begin position="244"/>
        <end position="262"/>
    </location>
</feature>
<feature type="transmembrane region" description="Helical" evidence="15">
    <location>
        <begin position="719"/>
        <end position="738"/>
    </location>
</feature>
<proteinExistence type="inferred from homology"/>
<evidence type="ECO:0000259" key="16">
    <source>
        <dbReference type="PROSITE" id="PS50846"/>
    </source>
</evidence>
<accession>K6Y995</accession>
<comment type="subcellular location">
    <subcellularLocation>
        <location evidence="1">Cell membrane</location>
        <topology evidence="1">Multi-pass membrane protein</topology>
    </subcellularLocation>
</comment>
<gene>
    <name evidence="17" type="primary">copA</name>
    <name evidence="17" type="ORF">GLIP_2144</name>
</gene>
<evidence type="ECO:0000256" key="2">
    <source>
        <dbReference type="ARBA" id="ARBA00006024"/>
    </source>
</evidence>
<comment type="caution">
    <text evidence="17">The sequence shown here is derived from an EMBL/GenBank/DDBJ whole genome shotgun (WGS) entry which is preliminary data.</text>
</comment>
<dbReference type="InterPro" id="IPR006121">
    <property type="entry name" value="HMA_dom"/>
</dbReference>
<dbReference type="InterPro" id="IPR023299">
    <property type="entry name" value="ATPase_P-typ_cyto_dom_N"/>
</dbReference>
<dbReference type="InterPro" id="IPR018303">
    <property type="entry name" value="ATPase_P-typ_P_site"/>
</dbReference>
<evidence type="ECO:0000256" key="11">
    <source>
        <dbReference type="ARBA" id="ARBA00022967"/>
    </source>
</evidence>
<dbReference type="Pfam" id="PF00122">
    <property type="entry name" value="E1-E2_ATPase"/>
    <property type="match status" value="1"/>
</dbReference>
<dbReference type="PRINTS" id="PR00943">
    <property type="entry name" value="CUATPASE"/>
</dbReference>
<dbReference type="PANTHER" id="PTHR43520">
    <property type="entry name" value="ATP7, ISOFORM B"/>
    <property type="match status" value="1"/>
</dbReference>
<keyword evidence="14 15" id="KW-0472">Membrane</keyword>
<evidence type="ECO:0000256" key="15">
    <source>
        <dbReference type="RuleBase" id="RU362081"/>
    </source>
</evidence>
<dbReference type="InterPro" id="IPR008250">
    <property type="entry name" value="ATPase_P-typ_transduc_dom_A_sf"/>
</dbReference>
<keyword evidence="13" id="KW-0406">Ion transport</keyword>
<keyword evidence="6 15" id="KW-0812">Transmembrane</keyword>